<keyword evidence="4" id="KW-1185">Reference proteome</keyword>
<dbReference type="EMBL" id="MCFE01000040">
    <property type="protein sequence ID" value="ORY03988.1"/>
    <property type="molecule type" value="Genomic_DNA"/>
</dbReference>
<dbReference type="InParanoid" id="A0A1Y1Z124"/>
<feature type="compositionally biased region" description="Basic residues" evidence="1">
    <location>
        <begin position="12"/>
        <end position="24"/>
    </location>
</feature>
<name>A0A1Y1Z124_9FUNG</name>
<dbReference type="PANTHER" id="PTHR10562">
    <property type="entry name" value="SMALL UBIQUITIN-RELATED MODIFIER"/>
    <property type="match status" value="1"/>
</dbReference>
<sequence>MSDSDSDATPVKARRSQPKPRRVIKPVLVRASSSLHTESNTSSQSSLQISQESENSSVSTKSTQDDDFFCRAFTFRNSSIVLEEEEEEKNKGKDPLERANYESPEPEIKPAPLLIADSDEEVSFVNSDVEVKKRCSVEEFDRELSLTPPPEVVQPASKRRQTQDSDLSYLKEALITSIDEPLTSTEILDSELDPELMSLAQQTRDRAQIPTKSDYVAKVEIIVKTLVDDRAPTTIDSSRHKKLHAPIKFILRCNDTFERLMSLFSKTKNIPLDSLVMTYEGVRVFPRATPMSLGIYASGEIEACTRDLYNHLQTLKAQERQQFDDEVDEDVAAPMPNQASQKPTRQPDSEETIHIKLRSKDGSTERMKVKPTTSIRAIIQQYIKLKQLAPNTSVRILFDDEALDPDDLIQDTEIEDGDMLIASVK</sequence>
<evidence type="ECO:0000313" key="3">
    <source>
        <dbReference type="EMBL" id="ORY03988.1"/>
    </source>
</evidence>
<dbReference type="InterPro" id="IPR029071">
    <property type="entry name" value="Ubiquitin-like_domsf"/>
</dbReference>
<dbReference type="CDD" id="cd17080">
    <property type="entry name" value="Ubl_SLD2_Esc2_like"/>
    <property type="match status" value="1"/>
</dbReference>
<dbReference type="PROSITE" id="PS50053">
    <property type="entry name" value="UBIQUITIN_2"/>
    <property type="match status" value="1"/>
</dbReference>
<dbReference type="OrthoDB" id="3365399at2759"/>
<proteinExistence type="predicted"/>
<dbReference type="Pfam" id="PF11976">
    <property type="entry name" value="Rad60-SLD"/>
    <property type="match status" value="1"/>
</dbReference>
<organism evidence="3 4">
    <name type="scientific">Basidiobolus meristosporus CBS 931.73</name>
    <dbReference type="NCBI Taxonomy" id="1314790"/>
    <lineage>
        <taxon>Eukaryota</taxon>
        <taxon>Fungi</taxon>
        <taxon>Fungi incertae sedis</taxon>
        <taxon>Zoopagomycota</taxon>
        <taxon>Entomophthoromycotina</taxon>
        <taxon>Basidiobolomycetes</taxon>
        <taxon>Basidiobolales</taxon>
        <taxon>Basidiobolaceae</taxon>
        <taxon>Basidiobolus</taxon>
    </lineage>
</organism>
<feature type="compositionally biased region" description="Low complexity" evidence="1">
    <location>
        <begin position="32"/>
        <end position="57"/>
    </location>
</feature>
<dbReference type="Proteomes" id="UP000193498">
    <property type="component" value="Unassembled WGS sequence"/>
</dbReference>
<feature type="domain" description="Ubiquitin-like" evidence="2">
    <location>
        <begin position="353"/>
        <end position="425"/>
    </location>
</feature>
<feature type="region of interest" description="Disordered" evidence="1">
    <location>
        <begin position="81"/>
        <end position="107"/>
    </location>
</feature>
<reference evidence="3 4" key="1">
    <citation type="submission" date="2016-07" db="EMBL/GenBank/DDBJ databases">
        <title>Pervasive Adenine N6-methylation of Active Genes in Fungi.</title>
        <authorList>
            <consortium name="DOE Joint Genome Institute"/>
            <person name="Mondo S.J."/>
            <person name="Dannebaum R.O."/>
            <person name="Kuo R.C."/>
            <person name="Labutti K."/>
            <person name="Haridas S."/>
            <person name="Kuo A."/>
            <person name="Salamov A."/>
            <person name="Ahrendt S.R."/>
            <person name="Lipzen A."/>
            <person name="Sullivan W."/>
            <person name="Andreopoulos W.B."/>
            <person name="Clum A."/>
            <person name="Lindquist E."/>
            <person name="Daum C."/>
            <person name="Ramamoorthy G.K."/>
            <person name="Gryganskyi A."/>
            <person name="Culley D."/>
            <person name="Magnuson J.K."/>
            <person name="James T.Y."/>
            <person name="O'Malley M.A."/>
            <person name="Stajich J.E."/>
            <person name="Spatafora J.W."/>
            <person name="Visel A."/>
            <person name="Grigoriev I.V."/>
        </authorList>
    </citation>
    <scope>NUCLEOTIDE SEQUENCE [LARGE SCALE GENOMIC DNA]</scope>
    <source>
        <strain evidence="3 4">CBS 931.73</strain>
    </source>
</reference>
<gene>
    <name evidence="3" type="ORF">K493DRAFT_297220</name>
</gene>
<evidence type="ECO:0000313" key="4">
    <source>
        <dbReference type="Proteomes" id="UP000193498"/>
    </source>
</evidence>
<dbReference type="SUPFAM" id="SSF54236">
    <property type="entry name" value="Ubiquitin-like"/>
    <property type="match status" value="2"/>
</dbReference>
<dbReference type="CDD" id="cd01763">
    <property type="entry name" value="Ubl_SUMO_like"/>
    <property type="match status" value="1"/>
</dbReference>
<feature type="compositionally biased region" description="Basic and acidic residues" evidence="1">
    <location>
        <begin position="88"/>
        <end position="100"/>
    </location>
</feature>
<dbReference type="InterPro" id="IPR000626">
    <property type="entry name" value="Ubiquitin-like_dom"/>
</dbReference>
<dbReference type="AlphaFoldDB" id="A0A1Y1Z124"/>
<evidence type="ECO:0000259" key="2">
    <source>
        <dbReference type="PROSITE" id="PS50053"/>
    </source>
</evidence>
<comment type="caution">
    <text evidence="3">The sequence shown here is derived from an EMBL/GenBank/DDBJ whole genome shotgun (WGS) entry which is preliminary data.</text>
</comment>
<protein>
    <recommendedName>
        <fullName evidence="2">Ubiquitin-like domain-containing protein</fullName>
    </recommendedName>
</protein>
<evidence type="ECO:0000256" key="1">
    <source>
        <dbReference type="SAM" id="MobiDB-lite"/>
    </source>
</evidence>
<feature type="region of interest" description="Disordered" evidence="1">
    <location>
        <begin position="140"/>
        <end position="165"/>
    </location>
</feature>
<feature type="region of interest" description="Disordered" evidence="1">
    <location>
        <begin position="1"/>
        <end position="63"/>
    </location>
</feature>
<dbReference type="InterPro" id="IPR022617">
    <property type="entry name" value="Rad60/SUMO-like_dom"/>
</dbReference>
<accession>A0A1Y1Z124</accession>
<dbReference type="Gene3D" id="3.10.20.90">
    <property type="entry name" value="Phosphatidylinositol 3-kinase Catalytic Subunit, Chain A, domain 1"/>
    <property type="match status" value="2"/>
</dbReference>
<dbReference type="STRING" id="1314790.A0A1Y1Z124"/>